<comment type="caution">
    <text evidence="9">The sequence shown here is derived from an EMBL/GenBank/DDBJ whole genome shotgun (WGS) entry which is preliminary data.</text>
</comment>
<keyword evidence="3" id="KW-0963">Cytoplasm</keyword>
<evidence type="ECO:0000256" key="5">
    <source>
        <dbReference type="ARBA" id="ARBA00023212"/>
    </source>
</evidence>
<dbReference type="GO" id="GO:0000278">
    <property type="term" value="P:mitotic cell cycle"/>
    <property type="evidence" value="ECO:0007669"/>
    <property type="project" value="TreeGrafter"/>
</dbReference>
<dbReference type="GO" id="GO:0005874">
    <property type="term" value="C:microtubule"/>
    <property type="evidence" value="ECO:0007669"/>
    <property type="project" value="UniProtKB-KW"/>
</dbReference>
<dbReference type="OrthoDB" id="5860513at2759"/>
<protein>
    <submittedName>
        <fullName evidence="9">Gamma-tubulin complex component</fullName>
    </submittedName>
</protein>
<evidence type="ECO:0000313" key="9">
    <source>
        <dbReference type="EMBL" id="TPP55826.1"/>
    </source>
</evidence>
<dbReference type="Proteomes" id="UP000316759">
    <property type="component" value="Unassembled WGS sequence"/>
</dbReference>
<dbReference type="PANTHER" id="PTHR19302:SF14">
    <property type="entry name" value="GAMMA-TUBULIN COMPLEX COMPONENT 3"/>
    <property type="match status" value="1"/>
</dbReference>
<dbReference type="STRING" id="46835.A0A504Y5G9"/>
<feature type="domain" description="Gamma tubulin complex component protein N-terminal" evidence="8">
    <location>
        <begin position="225"/>
        <end position="558"/>
    </location>
</feature>
<organism evidence="9 10">
    <name type="scientific">Fasciola gigantica</name>
    <name type="common">Giant liver fluke</name>
    <dbReference type="NCBI Taxonomy" id="46835"/>
    <lineage>
        <taxon>Eukaryota</taxon>
        <taxon>Metazoa</taxon>
        <taxon>Spiralia</taxon>
        <taxon>Lophotrochozoa</taxon>
        <taxon>Platyhelminthes</taxon>
        <taxon>Trematoda</taxon>
        <taxon>Digenea</taxon>
        <taxon>Plagiorchiida</taxon>
        <taxon>Echinostomata</taxon>
        <taxon>Echinostomatoidea</taxon>
        <taxon>Fasciolidae</taxon>
        <taxon>Fasciola</taxon>
    </lineage>
</organism>
<reference evidence="9 10" key="1">
    <citation type="submission" date="2019-04" db="EMBL/GenBank/DDBJ databases">
        <title>Annotation for the trematode Fasciola gigantica.</title>
        <authorList>
            <person name="Choi Y.-J."/>
        </authorList>
    </citation>
    <scope>NUCLEOTIDE SEQUENCE [LARGE SCALE GENOMIC DNA]</scope>
    <source>
        <strain evidence="9">Uganda_cow_1</strain>
    </source>
</reference>
<evidence type="ECO:0000259" key="7">
    <source>
        <dbReference type="Pfam" id="PF04130"/>
    </source>
</evidence>
<dbReference type="AlphaFoldDB" id="A0A504Y5G9"/>
<dbReference type="PANTHER" id="PTHR19302">
    <property type="entry name" value="GAMMA TUBULIN COMPLEX PROTEIN"/>
    <property type="match status" value="1"/>
</dbReference>
<feature type="compositionally biased region" description="Polar residues" evidence="6">
    <location>
        <begin position="320"/>
        <end position="333"/>
    </location>
</feature>
<sequence>MENGNARLEITLIRNLLSKIVSRRQGPVECKGDVIDRYLAFATKLPNRRTGTFEFAVVESSLCSLVQETGRDVDCLVLKQLLKRLLYSPSINRKAELLEFFNHLVRLRLRSKTTFPSMERPGISSRDATNGADPSSGFFSDIPSQRTSKLKHSASVLNSREVTQTPDSMPATPTLVSLWGHPSMGTSRHKLSSQSLRQPVSRSASRVLRIQNTPNGPAVLETDLINELIFTLNGVGGNIVKFDPVIDGFCLSPNVVASPGQHDSVRRIAECGWLHDQVRQYVQRVQADRTCGAVAQSLASGLHEHLTEYYRLIATLESQRGSDSSGNSTSRTDLSAPAALPSDGNLDSPMGRLNLNLDEIGKLAPTSQELTLTRLALWTQEPRFRLRFLASLCEACSDKRGGALASEVYAYTLHGDPEVASMTRYLLKNVSETILHLISLWIYDGQLDDPCQEFFVACNPAIKKERLWHDKYSLRRQMIPRFITASQASKILLAGKSINFLQHACGEKRSIKDREVIRSSRLKSVESIFEQDLDPSFDQMISTVYRQTSRYLLETLIERYHFLDHLRDASKVAPCLKLTVILLISTILGYYIGPLNQSSFLFSMRSHSDSNDLSKPASQLLTHRLSSTLETAIRDTNAQYEQPEILQRLDVRLLDMSTDDTGWDVFSLDYHVDGPLATIFTDDCRLMYLRAFNFLWRAKRMEFSLSTLWKQQIIAARLGHGLDTDLEPVLHLSELLGAEIRHCVQQLQYYISFEVLECAWEILVKQIHGATDLDEVIEAHQAFLTSVITRCLLDAPSRQLIGQLRTIFDLILNFTQLHHELNQVALAELTKREYFANEVAEATRRGKWGTNNAKDAQEKNRRNQFIQRIVGPFQARIRILASSYREMVVNFIRMLCAHPDQSLRFLADHLNFNGHYFHVGGSLDSASMISVLNEGRRFPPDSATPYRSTRTDSLSSEPCITEVGPQGDPRHFR</sequence>
<dbReference type="GO" id="GO:0000930">
    <property type="term" value="C:gamma-tubulin complex"/>
    <property type="evidence" value="ECO:0007669"/>
    <property type="project" value="TreeGrafter"/>
</dbReference>
<feature type="region of interest" description="Disordered" evidence="6">
    <location>
        <begin position="939"/>
        <end position="973"/>
    </location>
</feature>
<dbReference type="GO" id="GO:0031122">
    <property type="term" value="P:cytoplasmic microtubule organization"/>
    <property type="evidence" value="ECO:0007669"/>
    <property type="project" value="TreeGrafter"/>
</dbReference>
<gene>
    <name evidence="9" type="ORF">FGIG_09188</name>
</gene>
<dbReference type="EMBL" id="SUNJ01015329">
    <property type="protein sequence ID" value="TPP55826.1"/>
    <property type="molecule type" value="Genomic_DNA"/>
</dbReference>
<dbReference type="GO" id="GO:0051011">
    <property type="term" value="F:microtubule minus-end binding"/>
    <property type="evidence" value="ECO:0007669"/>
    <property type="project" value="TreeGrafter"/>
</dbReference>
<feature type="compositionally biased region" description="Polar residues" evidence="6">
    <location>
        <begin position="945"/>
        <end position="958"/>
    </location>
</feature>
<dbReference type="InterPro" id="IPR042241">
    <property type="entry name" value="GCP_C_sf"/>
</dbReference>
<dbReference type="Pfam" id="PF17681">
    <property type="entry name" value="GCP_N_terminal"/>
    <property type="match status" value="1"/>
</dbReference>
<evidence type="ECO:0000256" key="6">
    <source>
        <dbReference type="SAM" id="MobiDB-lite"/>
    </source>
</evidence>
<keyword evidence="10" id="KW-1185">Reference proteome</keyword>
<evidence type="ECO:0000256" key="3">
    <source>
        <dbReference type="ARBA" id="ARBA00022490"/>
    </source>
</evidence>
<evidence type="ECO:0000259" key="8">
    <source>
        <dbReference type="Pfam" id="PF17681"/>
    </source>
</evidence>
<proteinExistence type="inferred from homology"/>
<feature type="compositionally biased region" description="Polar residues" evidence="6">
    <location>
        <begin position="155"/>
        <end position="167"/>
    </location>
</feature>
<dbReference type="GO" id="GO:0007020">
    <property type="term" value="P:microtubule nucleation"/>
    <property type="evidence" value="ECO:0007669"/>
    <property type="project" value="InterPro"/>
</dbReference>
<dbReference type="GO" id="GO:0051321">
    <property type="term" value="P:meiotic cell cycle"/>
    <property type="evidence" value="ECO:0007669"/>
    <property type="project" value="TreeGrafter"/>
</dbReference>
<dbReference type="Gene3D" id="1.20.120.1900">
    <property type="entry name" value="Gamma-tubulin complex, C-terminal domain"/>
    <property type="match status" value="1"/>
</dbReference>
<dbReference type="InterPro" id="IPR007259">
    <property type="entry name" value="GCP"/>
</dbReference>
<comment type="similarity">
    <text evidence="2">Belongs to the TUBGCP family.</text>
</comment>
<feature type="region of interest" description="Disordered" evidence="6">
    <location>
        <begin position="320"/>
        <end position="347"/>
    </location>
</feature>
<dbReference type="GO" id="GO:0043015">
    <property type="term" value="F:gamma-tubulin binding"/>
    <property type="evidence" value="ECO:0007669"/>
    <property type="project" value="InterPro"/>
</dbReference>
<dbReference type="GO" id="GO:0051225">
    <property type="term" value="P:spindle assembly"/>
    <property type="evidence" value="ECO:0007669"/>
    <property type="project" value="TreeGrafter"/>
</dbReference>
<evidence type="ECO:0000256" key="4">
    <source>
        <dbReference type="ARBA" id="ARBA00022701"/>
    </source>
</evidence>
<keyword evidence="5" id="KW-0206">Cytoskeleton</keyword>
<name>A0A504Y5G9_FASGI</name>
<feature type="domain" description="Gamma tubulin complex component C-terminal" evidence="7">
    <location>
        <begin position="607"/>
        <end position="916"/>
    </location>
</feature>
<dbReference type="Pfam" id="PF04130">
    <property type="entry name" value="GCP_C_terminal"/>
    <property type="match status" value="1"/>
</dbReference>
<evidence type="ECO:0000256" key="1">
    <source>
        <dbReference type="ARBA" id="ARBA00004245"/>
    </source>
</evidence>
<keyword evidence="4" id="KW-0493">Microtubule</keyword>
<evidence type="ECO:0000313" key="10">
    <source>
        <dbReference type="Proteomes" id="UP000316759"/>
    </source>
</evidence>
<comment type="subcellular location">
    <subcellularLocation>
        <location evidence="1">Cytoplasm</location>
        <location evidence="1">Cytoskeleton</location>
    </subcellularLocation>
</comment>
<accession>A0A504Y5G9</accession>
<evidence type="ECO:0000256" key="2">
    <source>
        <dbReference type="ARBA" id="ARBA00010337"/>
    </source>
</evidence>
<dbReference type="InterPro" id="IPR041470">
    <property type="entry name" value="GCP_N"/>
</dbReference>
<feature type="region of interest" description="Disordered" evidence="6">
    <location>
        <begin position="116"/>
        <end position="170"/>
    </location>
</feature>
<dbReference type="GO" id="GO:0000922">
    <property type="term" value="C:spindle pole"/>
    <property type="evidence" value="ECO:0007669"/>
    <property type="project" value="InterPro"/>
</dbReference>
<dbReference type="InterPro" id="IPR040457">
    <property type="entry name" value="GCP_C"/>
</dbReference>